<evidence type="ECO:0000313" key="10">
    <source>
        <dbReference type="EMBL" id="OUC77733.1"/>
    </source>
</evidence>
<dbReference type="STRING" id="417102.CA982_16105"/>
<accession>A0A2C9ZIP8</accession>
<dbReference type="GO" id="GO:0016887">
    <property type="term" value="F:ATP hydrolysis activity"/>
    <property type="evidence" value="ECO:0007669"/>
    <property type="project" value="InterPro"/>
</dbReference>
<keyword evidence="4" id="KW-1003">Cell membrane</keyword>
<dbReference type="SUPFAM" id="SSF52540">
    <property type="entry name" value="P-loop containing nucleoside triphosphate hydrolases"/>
    <property type="match status" value="2"/>
</dbReference>
<dbReference type="NCBIfam" id="NF008453">
    <property type="entry name" value="PRK11308.1"/>
    <property type="match status" value="2"/>
</dbReference>
<reference evidence="10 11" key="1">
    <citation type="submission" date="2017-05" db="EMBL/GenBank/DDBJ databases">
        <title>Biotechnological potential of actinobacteria isolated from South African environments.</title>
        <authorList>
            <person name="Le Roes-Hill M."/>
            <person name="Prins A."/>
            <person name="Durrell K.A."/>
        </authorList>
    </citation>
    <scope>NUCLEOTIDE SEQUENCE [LARGE SCALE GENOMIC DNA]</scope>
    <source>
        <strain evidence="10">BS2</strain>
    </source>
</reference>
<dbReference type="InterPro" id="IPR017871">
    <property type="entry name" value="ABC_transporter-like_CS"/>
</dbReference>
<feature type="region of interest" description="Disordered" evidence="8">
    <location>
        <begin position="314"/>
        <end position="343"/>
    </location>
</feature>
<keyword evidence="7" id="KW-0472">Membrane</keyword>
<organism evidence="10 11">
    <name type="scientific">Gordonia lacunae</name>
    <dbReference type="NCBI Taxonomy" id="417102"/>
    <lineage>
        <taxon>Bacteria</taxon>
        <taxon>Bacillati</taxon>
        <taxon>Actinomycetota</taxon>
        <taxon>Actinomycetes</taxon>
        <taxon>Mycobacteriales</taxon>
        <taxon>Gordoniaceae</taxon>
        <taxon>Gordonia</taxon>
    </lineage>
</organism>
<evidence type="ECO:0000256" key="6">
    <source>
        <dbReference type="ARBA" id="ARBA00022840"/>
    </source>
</evidence>
<dbReference type="Pfam" id="PF00005">
    <property type="entry name" value="ABC_tran"/>
    <property type="match status" value="2"/>
</dbReference>
<feature type="domain" description="ABC transporter" evidence="9">
    <location>
        <begin position="407"/>
        <end position="655"/>
    </location>
</feature>
<gene>
    <name evidence="10" type="ORF">CA982_16105</name>
</gene>
<dbReference type="InterPro" id="IPR003439">
    <property type="entry name" value="ABC_transporter-like_ATP-bd"/>
</dbReference>
<evidence type="ECO:0000256" key="4">
    <source>
        <dbReference type="ARBA" id="ARBA00022475"/>
    </source>
</evidence>
<comment type="caution">
    <text evidence="10">The sequence shown here is derived from an EMBL/GenBank/DDBJ whole genome shotgun (WGS) entry which is preliminary data.</text>
</comment>
<evidence type="ECO:0000259" key="9">
    <source>
        <dbReference type="PROSITE" id="PS50893"/>
    </source>
</evidence>
<dbReference type="CDD" id="cd03257">
    <property type="entry name" value="ABC_NikE_OppD_transporters"/>
    <property type="match status" value="2"/>
</dbReference>
<evidence type="ECO:0000256" key="1">
    <source>
        <dbReference type="ARBA" id="ARBA00004202"/>
    </source>
</evidence>
<name>A0A2C9ZIP8_9ACTN</name>
<dbReference type="InterPro" id="IPR003593">
    <property type="entry name" value="AAA+_ATPase"/>
</dbReference>
<dbReference type="PANTHER" id="PTHR43297:SF2">
    <property type="entry name" value="DIPEPTIDE TRANSPORT ATP-BINDING PROTEIN DPPD"/>
    <property type="match status" value="1"/>
</dbReference>
<dbReference type="PROSITE" id="PS50893">
    <property type="entry name" value="ABC_TRANSPORTER_2"/>
    <property type="match status" value="2"/>
</dbReference>
<dbReference type="FunFam" id="3.40.50.300:FF:000016">
    <property type="entry name" value="Oligopeptide ABC transporter ATP-binding component"/>
    <property type="match status" value="1"/>
</dbReference>
<feature type="domain" description="ABC transporter" evidence="9">
    <location>
        <begin position="16"/>
        <end position="263"/>
    </location>
</feature>
<dbReference type="PANTHER" id="PTHR43297">
    <property type="entry name" value="OLIGOPEPTIDE TRANSPORT ATP-BINDING PROTEIN APPD"/>
    <property type="match status" value="1"/>
</dbReference>
<dbReference type="Pfam" id="PF08352">
    <property type="entry name" value="oligo_HPY"/>
    <property type="match status" value="2"/>
</dbReference>
<dbReference type="SMART" id="SM00382">
    <property type="entry name" value="AAA"/>
    <property type="match status" value="2"/>
</dbReference>
<dbReference type="Proteomes" id="UP000194632">
    <property type="component" value="Unassembled WGS sequence"/>
</dbReference>
<keyword evidence="5" id="KW-0547">Nucleotide-binding</keyword>
<proteinExistence type="inferred from homology"/>
<dbReference type="EMBL" id="NGFO01000018">
    <property type="protein sequence ID" value="OUC77733.1"/>
    <property type="molecule type" value="Genomic_DNA"/>
</dbReference>
<evidence type="ECO:0000256" key="2">
    <source>
        <dbReference type="ARBA" id="ARBA00005417"/>
    </source>
</evidence>
<dbReference type="OrthoDB" id="8036461at2"/>
<dbReference type="GO" id="GO:0005524">
    <property type="term" value="F:ATP binding"/>
    <property type="evidence" value="ECO:0007669"/>
    <property type="project" value="UniProtKB-KW"/>
</dbReference>
<dbReference type="GO" id="GO:0015833">
    <property type="term" value="P:peptide transport"/>
    <property type="evidence" value="ECO:0007669"/>
    <property type="project" value="InterPro"/>
</dbReference>
<sequence>MIAAVDSVVQPAVVAVRDLRVDFDTEAGTVNAVRGLDFELRSGRTTALVGESGSGKSVSALAVLGLLPDAARVSGSVTLRGRELVGLPDRDFSAIRGSEIAMVFQDPLSALTPVFTVGAQIVEALRAHRQISGKQAWARAVELLDLVGIADPVRRARAFPHELSGGMRQRVMIAMAIANDPAVIIADEPTTALDVTIQAQILEVLRTARRETGAAMLLITHDLGVVAGNADDVVVMYAGRAVETADVEPVFVRPRMPYTIGLLGAVPRVDRRTDALTPIPGTPPVLIDPDDACLFAPRCPLAIDECLHTEPELLPLAGDDDRRDDSAGDDSAGGDSAGDDTPAVHRAACIRADEIGADGRIGGHPVYGPLAPLPAPVSFGPLAPLPAPVPSGPNPRDDEDHAAATVLEVEQMVKAFPLTRGLLRRRAGSVRAVNGISFDLRRGESLAIVGESGSGKSTTLLEIMNFDQPAGVVRIGGVDPASVRSRAARALRRKVSIVFQDPSDALDPRFTAFDIVAEPLRALGRAKSETDSTVADLMLRVGLDPVHADRFPAAFSGGQKQRLAIARALATDPELIILDEPLSALDVSVQADIVNLIRRLQSDGDVAYLVVAHDLSVVRQLADRIAVMYLGAIVEEGPTERVFTQPLHPYTRALLSAVPIPDPRIERERRPIVLRGEQPSPTEDIPGCSFAARCPLHRELDDPQRERCRTVVPGLRTTGQDPDKDHRAACHFAGQDFGPGRPA</sequence>
<dbReference type="GO" id="GO:0005886">
    <property type="term" value="C:plasma membrane"/>
    <property type="evidence" value="ECO:0007669"/>
    <property type="project" value="UniProtKB-SubCell"/>
</dbReference>
<evidence type="ECO:0000313" key="11">
    <source>
        <dbReference type="Proteomes" id="UP000194632"/>
    </source>
</evidence>
<dbReference type="RefSeq" id="WP_086536282.1">
    <property type="nucleotide sequence ID" value="NZ_NGFO01000018.1"/>
</dbReference>
<dbReference type="InterPro" id="IPR027417">
    <property type="entry name" value="P-loop_NTPase"/>
</dbReference>
<evidence type="ECO:0000256" key="8">
    <source>
        <dbReference type="SAM" id="MobiDB-lite"/>
    </source>
</evidence>
<dbReference type="InterPro" id="IPR013563">
    <property type="entry name" value="Oligopep_ABC_C"/>
</dbReference>
<comment type="subcellular location">
    <subcellularLocation>
        <location evidence="1">Cell membrane</location>
        <topology evidence="1">Peripheral membrane protein</topology>
    </subcellularLocation>
</comment>
<keyword evidence="6 10" id="KW-0067">ATP-binding</keyword>
<evidence type="ECO:0000256" key="7">
    <source>
        <dbReference type="ARBA" id="ARBA00023136"/>
    </source>
</evidence>
<dbReference type="Gene3D" id="3.40.50.300">
    <property type="entry name" value="P-loop containing nucleotide triphosphate hydrolases"/>
    <property type="match status" value="2"/>
</dbReference>
<protein>
    <submittedName>
        <fullName evidence="10">Peptide ABC transporter ATP-binding protein</fullName>
    </submittedName>
</protein>
<comment type="similarity">
    <text evidence="2">Belongs to the ABC transporter superfamily.</text>
</comment>
<keyword evidence="3" id="KW-0813">Transport</keyword>
<dbReference type="AlphaFoldDB" id="A0A2C9ZIP8"/>
<evidence type="ECO:0000256" key="3">
    <source>
        <dbReference type="ARBA" id="ARBA00022448"/>
    </source>
</evidence>
<keyword evidence="11" id="KW-1185">Reference proteome</keyword>
<dbReference type="PROSITE" id="PS00211">
    <property type="entry name" value="ABC_TRANSPORTER_1"/>
    <property type="match status" value="2"/>
</dbReference>
<dbReference type="InterPro" id="IPR050388">
    <property type="entry name" value="ABC_Ni/Peptide_Import"/>
</dbReference>
<dbReference type="NCBIfam" id="TIGR01727">
    <property type="entry name" value="oligo_HPY"/>
    <property type="match status" value="2"/>
</dbReference>
<evidence type="ECO:0000256" key="5">
    <source>
        <dbReference type="ARBA" id="ARBA00022741"/>
    </source>
</evidence>